<reference evidence="1 2" key="1">
    <citation type="submission" date="2020-08" db="EMBL/GenBank/DDBJ databases">
        <title>Functional genomics of gut bacteria from endangered species of beetles.</title>
        <authorList>
            <person name="Carlos-Shanley C."/>
        </authorList>
    </citation>
    <scope>NUCLEOTIDE SEQUENCE [LARGE SCALE GENOMIC DNA]</scope>
    <source>
        <strain evidence="1 2">S00245</strain>
    </source>
</reference>
<gene>
    <name evidence="1" type="ORF">HNO88_002550</name>
</gene>
<evidence type="ECO:0000313" key="1">
    <source>
        <dbReference type="EMBL" id="MBB4859221.1"/>
    </source>
</evidence>
<dbReference type="EMBL" id="JACHLR010000010">
    <property type="protein sequence ID" value="MBB4859221.1"/>
    <property type="molecule type" value="Genomic_DNA"/>
</dbReference>
<dbReference type="RefSeq" id="WP_184245678.1">
    <property type="nucleotide sequence ID" value="NZ_JACHLR010000010.1"/>
</dbReference>
<comment type="caution">
    <text evidence="1">The sequence shown here is derived from an EMBL/GenBank/DDBJ whole genome shotgun (WGS) entry which is preliminary data.</text>
</comment>
<proteinExistence type="predicted"/>
<dbReference type="AlphaFoldDB" id="A0A7W7NWD7"/>
<keyword evidence="2" id="KW-1185">Reference proteome</keyword>
<organism evidence="1 2">
    <name type="scientific">Novosphingobium chloroacetimidivorans</name>
    <dbReference type="NCBI Taxonomy" id="1428314"/>
    <lineage>
        <taxon>Bacteria</taxon>
        <taxon>Pseudomonadati</taxon>
        <taxon>Pseudomonadota</taxon>
        <taxon>Alphaproteobacteria</taxon>
        <taxon>Sphingomonadales</taxon>
        <taxon>Sphingomonadaceae</taxon>
        <taxon>Novosphingobium</taxon>
    </lineage>
</organism>
<accession>A0A7W7NWD7</accession>
<sequence length="411" mass="44425">MALRHRIGRKGVLLAAGVVLAVGSLVTYSYRAPARLQAGGGSFLRDGTAGFVVTDIAYALGPDTQDTPACPQGMSLDVSQIFAASPDGQQRPGEDDEAYTKRKEAGGKALSATADGRDYCTNPALAPVDTHARLLLDPRARAEGIDLDGKISRSPADARSGKLDFVGIDGTKGVDNQFWRAVGCNRSYQSRGQSNGFKIEMYSGSWGILIKLDGVDDLRNDDSIKVGLYANADPLQVSPTRNALEYATYAMDADKRFRAETTGRIRDGLLTTDPVDVRFHHVVNGMYLERPLRDARMQATLSPHGVLKGFLAGYSPVEAIYNYQFGFRDAKDAAGKPTLQRAVASANGAARVLGHTCPGMWQSLHRMADGHRDAKSGAFTSISTQYRIEARPAFVVDVLTHSKNDKLVRND</sequence>
<evidence type="ECO:0000313" key="2">
    <source>
        <dbReference type="Proteomes" id="UP000555448"/>
    </source>
</evidence>
<dbReference type="Proteomes" id="UP000555448">
    <property type="component" value="Unassembled WGS sequence"/>
</dbReference>
<name>A0A7W7NWD7_9SPHN</name>
<protein>
    <submittedName>
        <fullName evidence="1">Uncharacterized protein</fullName>
    </submittedName>
</protein>